<reference evidence="4 5" key="1">
    <citation type="submission" date="2016-10" db="EMBL/GenBank/DDBJ databases">
        <authorList>
            <person name="de Groot N.N."/>
        </authorList>
    </citation>
    <scope>NUCLEOTIDE SEQUENCE [LARGE SCALE GENOMIC DNA]</scope>
    <source>
        <strain evidence="4 5">ATCC 43154</strain>
    </source>
</reference>
<evidence type="ECO:0000256" key="1">
    <source>
        <dbReference type="ARBA" id="ARBA00004275"/>
    </source>
</evidence>
<dbReference type="InterPro" id="IPR051053">
    <property type="entry name" value="ECH/Chromodomain_protein"/>
</dbReference>
<name>A0A1I4S178_9BURK</name>
<evidence type="ECO:0000256" key="3">
    <source>
        <dbReference type="ARBA" id="ARBA00023235"/>
    </source>
</evidence>
<accession>A0A1I4S178</accession>
<dbReference type="PANTHER" id="PTHR43684">
    <property type="match status" value="1"/>
</dbReference>
<dbReference type="PANTHER" id="PTHR43684:SF1">
    <property type="entry name" value="ENOYL-COA DELTA ISOMERASE 2"/>
    <property type="match status" value="1"/>
</dbReference>
<evidence type="ECO:0000313" key="4">
    <source>
        <dbReference type="EMBL" id="SFM58171.1"/>
    </source>
</evidence>
<dbReference type="GO" id="GO:0004165">
    <property type="term" value="F:delta(3)-delta(2)-enoyl-CoA isomerase activity"/>
    <property type="evidence" value="ECO:0007669"/>
    <property type="project" value="UniProtKB-ARBA"/>
</dbReference>
<keyword evidence="5" id="KW-1185">Reference proteome</keyword>
<dbReference type="Proteomes" id="UP000199470">
    <property type="component" value="Unassembled WGS sequence"/>
</dbReference>
<dbReference type="AlphaFoldDB" id="A0A1I4S178"/>
<evidence type="ECO:0000313" key="5">
    <source>
        <dbReference type="Proteomes" id="UP000199470"/>
    </source>
</evidence>
<keyword evidence="3" id="KW-0413">Isomerase</keyword>
<dbReference type="RefSeq" id="WP_093390016.1">
    <property type="nucleotide sequence ID" value="NZ_FOTW01000024.1"/>
</dbReference>
<proteinExistence type="predicted"/>
<dbReference type="Gene3D" id="3.90.226.10">
    <property type="entry name" value="2-enoyl-CoA Hydratase, Chain A, domain 1"/>
    <property type="match status" value="1"/>
</dbReference>
<dbReference type="OrthoDB" id="9797151at2"/>
<dbReference type="EMBL" id="FOTW01000024">
    <property type="protein sequence ID" value="SFM58171.1"/>
    <property type="molecule type" value="Genomic_DNA"/>
</dbReference>
<organism evidence="4 5">
    <name type="scientific">Rugamonas rubra</name>
    <dbReference type="NCBI Taxonomy" id="758825"/>
    <lineage>
        <taxon>Bacteria</taxon>
        <taxon>Pseudomonadati</taxon>
        <taxon>Pseudomonadota</taxon>
        <taxon>Betaproteobacteria</taxon>
        <taxon>Burkholderiales</taxon>
        <taxon>Oxalobacteraceae</taxon>
        <taxon>Telluria group</taxon>
        <taxon>Rugamonas</taxon>
    </lineage>
</organism>
<dbReference type="CDD" id="cd06558">
    <property type="entry name" value="crotonase-like"/>
    <property type="match status" value="1"/>
</dbReference>
<protein>
    <submittedName>
        <fullName evidence="4">Enoyl-CoA hydratase/carnithine racemase</fullName>
    </submittedName>
</protein>
<keyword evidence="2" id="KW-0576">Peroxisome</keyword>
<evidence type="ECO:0000256" key="2">
    <source>
        <dbReference type="ARBA" id="ARBA00023140"/>
    </source>
</evidence>
<dbReference type="STRING" id="758825.SAMN02982985_04574"/>
<dbReference type="SUPFAM" id="SSF52096">
    <property type="entry name" value="ClpP/crotonase"/>
    <property type="match status" value="1"/>
</dbReference>
<gene>
    <name evidence="4" type="ORF">SAMN02982985_04574</name>
</gene>
<dbReference type="InterPro" id="IPR029045">
    <property type="entry name" value="ClpP/crotonase-like_dom_sf"/>
</dbReference>
<dbReference type="Pfam" id="PF00378">
    <property type="entry name" value="ECH_1"/>
    <property type="match status" value="1"/>
</dbReference>
<sequence>MDILSSKADGILTIEFNRPDRKNAITSAMYQSMAEAIADGEQDSAVRAILIIGKPEIFTAGNDLDDFMKSSRPEDGVAIEDRPVYRFMLALSGAKKPVVAAVAGAAVGIGTTLLMHCDLVYAADNAKFSMPFVQLGLCPEFASSLLLAQIAGYPRAAEKLMLGEAFLAQEALDMGLVSKVLPIDELLPFALRQAAKLVALPASSVRATKQLMKAGRNGAISQQMVDENKFFGAMLAAPEAKEAFTAFFEKRKPDFSKFA</sequence>
<comment type="subcellular location">
    <subcellularLocation>
        <location evidence="1">Peroxisome</location>
    </subcellularLocation>
</comment>
<dbReference type="InterPro" id="IPR001753">
    <property type="entry name" value="Enoyl-CoA_hydra/iso"/>
</dbReference>